<feature type="domain" description="HhH-GPD" evidence="5">
    <location>
        <begin position="36"/>
        <end position="191"/>
    </location>
</feature>
<dbReference type="InterPro" id="IPR011257">
    <property type="entry name" value="DNA_glycosylase"/>
</dbReference>
<dbReference type="GO" id="GO:0004519">
    <property type="term" value="F:endonuclease activity"/>
    <property type="evidence" value="ECO:0007669"/>
    <property type="project" value="UniProtKB-KW"/>
</dbReference>
<dbReference type="EMBL" id="JAOUSE010000015">
    <property type="protein sequence ID" value="MCU9594195.1"/>
    <property type="molecule type" value="Genomic_DNA"/>
</dbReference>
<keyword evidence="1" id="KW-0004">4Fe-4S</keyword>
<dbReference type="InterPro" id="IPR003265">
    <property type="entry name" value="HhH-GPD_domain"/>
</dbReference>
<evidence type="ECO:0000313" key="7">
    <source>
        <dbReference type="Proteomes" id="UP001208656"/>
    </source>
</evidence>
<evidence type="ECO:0000256" key="1">
    <source>
        <dbReference type="ARBA" id="ARBA00022485"/>
    </source>
</evidence>
<dbReference type="Gene3D" id="1.10.1670.10">
    <property type="entry name" value="Helix-hairpin-Helix base-excision DNA repair enzymes (C-terminal)"/>
    <property type="match status" value="1"/>
</dbReference>
<dbReference type="PANTHER" id="PTHR10359">
    <property type="entry name" value="A/G-SPECIFIC ADENINE GLYCOSYLASE/ENDONUCLEASE III"/>
    <property type="match status" value="1"/>
</dbReference>
<comment type="caution">
    <text evidence="6">The sequence shown here is derived from an EMBL/GenBank/DDBJ whole genome shotgun (WGS) entry which is preliminary data.</text>
</comment>
<evidence type="ECO:0000256" key="4">
    <source>
        <dbReference type="ARBA" id="ARBA00023014"/>
    </source>
</evidence>
<organism evidence="6 7">
    <name type="scientific">Pallidibacillus thermolactis</name>
    <dbReference type="NCBI Taxonomy" id="251051"/>
    <lineage>
        <taxon>Bacteria</taxon>
        <taxon>Bacillati</taxon>
        <taxon>Bacillota</taxon>
        <taxon>Bacilli</taxon>
        <taxon>Bacillales</taxon>
        <taxon>Bacillaceae</taxon>
        <taxon>Pallidibacillus</taxon>
    </lineage>
</organism>
<accession>A0ABT2WEV2</accession>
<gene>
    <name evidence="6" type="ORF">OEV82_06970</name>
</gene>
<dbReference type="PANTHER" id="PTHR10359:SF19">
    <property type="entry name" value="DNA REPAIR GLYCOSYLASE MJ1434-RELATED"/>
    <property type="match status" value="1"/>
</dbReference>
<proteinExistence type="predicted"/>
<sequence>MSKGFLQIFEKLYAYYGPQYWWPADTVFEMLIGAILVQNTNWNNVEKALIRLRPVLHPEKIASLKTDELAALIRPSGYYNVKAKRIKAFLAWFKKYDYNIDKIKQLSLVDLRKQLLNIRGVGKETADCMLVYAFEKPIFIVDTYARRLFKRIGLQMPDDYDDFRTQVEASLPDNPKLYNEYHALIVEHGKVHCKRKPICYECPLFHVCDQQIEDNIT</sequence>
<dbReference type="CDD" id="cd00056">
    <property type="entry name" value="ENDO3c"/>
    <property type="match status" value="1"/>
</dbReference>
<dbReference type="RefSeq" id="WP_173658687.1">
    <property type="nucleotide sequence ID" value="NZ_JAOUSE010000015.1"/>
</dbReference>
<keyword evidence="7" id="KW-1185">Reference proteome</keyword>
<evidence type="ECO:0000256" key="2">
    <source>
        <dbReference type="ARBA" id="ARBA00022723"/>
    </source>
</evidence>
<evidence type="ECO:0000259" key="5">
    <source>
        <dbReference type="SMART" id="SM00478"/>
    </source>
</evidence>
<keyword evidence="6" id="KW-0378">Hydrolase</keyword>
<dbReference type="PIRSF" id="PIRSF001435">
    <property type="entry name" value="Nth"/>
    <property type="match status" value="1"/>
</dbReference>
<dbReference type="SUPFAM" id="SSF48150">
    <property type="entry name" value="DNA-glycosylase"/>
    <property type="match status" value="1"/>
</dbReference>
<evidence type="ECO:0000256" key="3">
    <source>
        <dbReference type="ARBA" id="ARBA00023004"/>
    </source>
</evidence>
<dbReference type="InterPro" id="IPR023170">
    <property type="entry name" value="HhH_base_excis_C"/>
</dbReference>
<dbReference type="Proteomes" id="UP001208656">
    <property type="component" value="Unassembled WGS sequence"/>
</dbReference>
<evidence type="ECO:0000313" key="6">
    <source>
        <dbReference type="EMBL" id="MCU9594195.1"/>
    </source>
</evidence>
<dbReference type="Gene3D" id="1.10.340.30">
    <property type="entry name" value="Hypothetical protein, domain 2"/>
    <property type="match status" value="1"/>
</dbReference>
<protein>
    <submittedName>
        <fullName evidence="6">Endonuclease III domain-containing protein</fullName>
    </submittedName>
</protein>
<dbReference type="Pfam" id="PF00730">
    <property type="entry name" value="HhH-GPD"/>
    <property type="match status" value="1"/>
</dbReference>
<dbReference type="SMART" id="SM00478">
    <property type="entry name" value="ENDO3c"/>
    <property type="match status" value="1"/>
</dbReference>
<keyword evidence="4" id="KW-0411">Iron-sulfur</keyword>
<name>A0ABT2WEV2_9BACI</name>
<keyword evidence="2" id="KW-0479">Metal-binding</keyword>
<keyword evidence="6" id="KW-0540">Nuclease</keyword>
<keyword evidence="6" id="KW-0255">Endonuclease</keyword>
<keyword evidence="3" id="KW-0408">Iron</keyword>
<reference evidence="6 7" key="1">
    <citation type="submission" date="2022-10" db="EMBL/GenBank/DDBJ databases">
        <title>Description of Fervidibacillus gen. nov. in the family Fervidibacillaceae fam. nov. with two species, Fervidibacillus albus sp. nov., and Fervidibacillus halotolerans sp. nov., isolated from tidal flat sediments.</title>
        <authorList>
            <person name="Kwon K.K."/>
            <person name="Yang S.-H."/>
        </authorList>
    </citation>
    <scope>NUCLEOTIDE SEQUENCE [LARGE SCALE GENOMIC DNA]</scope>
    <source>
        <strain evidence="6 7">DSM 23332</strain>
    </source>
</reference>